<feature type="transmembrane region" description="Helical" evidence="6">
    <location>
        <begin position="32"/>
        <end position="49"/>
    </location>
</feature>
<keyword evidence="3 6" id="KW-0812">Transmembrane</keyword>
<comment type="subcellular location">
    <subcellularLocation>
        <location evidence="1">Cell membrane</location>
        <topology evidence="1">Multi-pass membrane protein</topology>
    </subcellularLocation>
</comment>
<proteinExistence type="predicted"/>
<evidence type="ECO:0000256" key="4">
    <source>
        <dbReference type="ARBA" id="ARBA00022989"/>
    </source>
</evidence>
<gene>
    <name evidence="7" type="ORF">BBK82_13740</name>
</gene>
<feature type="transmembrane region" description="Helical" evidence="6">
    <location>
        <begin position="105"/>
        <end position="124"/>
    </location>
</feature>
<evidence type="ECO:0000313" key="7">
    <source>
        <dbReference type="EMBL" id="ANZ36975.1"/>
    </source>
</evidence>
<dbReference type="GO" id="GO:0005886">
    <property type="term" value="C:plasma membrane"/>
    <property type="evidence" value="ECO:0007669"/>
    <property type="project" value="UniProtKB-SubCell"/>
</dbReference>
<reference evidence="7 8" key="1">
    <citation type="submission" date="2016-07" db="EMBL/GenBank/DDBJ databases">
        <title>Complete genome sequence of the Lentzea guizhouensis DHS C013.</title>
        <authorList>
            <person name="Cao C."/>
        </authorList>
    </citation>
    <scope>NUCLEOTIDE SEQUENCE [LARGE SCALE GENOMIC DNA]</scope>
    <source>
        <strain evidence="7 8">DHS C013</strain>
    </source>
</reference>
<feature type="transmembrane region" description="Helical" evidence="6">
    <location>
        <begin position="353"/>
        <end position="371"/>
    </location>
</feature>
<feature type="transmembrane region" description="Helical" evidence="6">
    <location>
        <begin position="320"/>
        <end position="341"/>
    </location>
</feature>
<dbReference type="AlphaFoldDB" id="A0A1B2HGX9"/>
<keyword evidence="4 6" id="KW-1133">Transmembrane helix</keyword>
<dbReference type="STRING" id="1586287.BBK82_13740"/>
<feature type="transmembrane region" description="Helical" evidence="6">
    <location>
        <begin position="283"/>
        <end position="308"/>
    </location>
</feature>
<evidence type="ECO:0000256" key="2">
    <source>
        <dbReference type="ARBA" id="ARBA00022475"/>
    </source>
</evidence>
<evidence type="ECO:0000256" key="5">
    <source>
        <dbReference type="ARBA" id="ARBA00023136"/>
    </source>
</evidence>
<dbReference type="PANTHER" id="PTHR30250:SF11">
    <property type="entry name" value="O-ANTIGEN TRANSPORTER-RELATED"/>
    <property type="match status" value="1"/>
</dbReference>
<dbReference type="KEGG" id="led:BBK82_13740"/>
<dbReference type="PANTHER" id="PTHR30250">
    <property type="entry name" value="PST FAMILY PREDICTED COLANIC ACID TRANSPORTER"/>
    <property type="match status" value="1"/>
</dbReference>
<feature type="transmembrane region" description="Helical" evidence="6">
    <location>
        <begin position="164"/>
        <end position="185"/>
    </location>
</feature>
<dbReference type="EMBL" id="CP016793">
    <property type="protein sequence ID" value="ANZ36975.1"/>
    <property type="molecule type" value="Genomic_DNA"/>
</dbReference>
<keyword evidence="2" id="KW-1003">Cell membrane</keyword>
<evidence type="ECO:0000313" key="8">
    <source>
        <dbReference type="Proteomes" id="UP000093053"/>
    </source>
</evidence>
<dbReference type="Proteomes" id="UP000093053">
    <property type="component" value="Chromosome"/>
</dbReference>
<feature type="transmembrane region" description="Helical" evidence="6">
    <location>
        <begin position="136"/>
        <end position="158"/>
    </location>
</feature>
<dbReference type="InterPro" id="IPR050833">
    <property type="entry name" value="Poly_Biosynth_Transport"/>
</dbReference>
<name>A0A1B2HGX9_9PSEU</name>
<keyword evidence="5 6" id="KW-0472">Membrane</keyword>
<evidence type="ECO:0000256" key="6">
    <source>
        <dbReference type="SAM" id="Phobius"/>
    </source>
</evidence>
<evidence type="ECO:0000256" key="1">
    <source>
        <dbReference type="ARBA" id="ARBA00004651"/>
    </source>
</evidence>
<sequence length="416" mass="43213">MAAGLGVFGLAGYLFVTLTGRTLTTGEALRATSFYFVVNVVGPGIFFALEQVTSRSVSAAVASGHALRPVVRKMCIGGAALTGAVMAGLLLLSPYLLPKTLFGDWGLFLGVLATPVILAALSIVRGTLGGLQRFSGYAATLMVEGGARIVVVTLLVFAHAPSAWIFGTGYLASSLVAVGAGLLFLRTAPSGGDQRVPGELPLLTKALTALAMASLLAQLLPNLAPLMVNSRLGDDSLVALAFAQAVVVARIPQLAFFPVQTMLLPALTAAVTRGDFGFVKRRILLTLGAVTVLGLIYSVLFVLVGSWVLRVFMATDTSTLTAWVMALLAFGTVVLIGVFAVQPALVAMGHDRTITTAWAIGTAATFGFALLPGDVPMMAAAAQVVGPALTLLVILVSFFRLTNVRRETQRTAVPGR</sequence>
<feature type="transmembrane region" description="Helical" evidence="6">
    <location>
        <begin position="377"/>
        <end position="401"/>
    </location>
</feature>
<keyword evidence="8" id="KW-1185">Reference proteome</keyword>
<accession>A0A1B2HGX9</accession>
<feature type="transmembrane region" description="Helical" evidence="6">
    <location>
        <begin position="70"/>
        <end position="93"/>
    </location>
</feature>
<evidence type="ECO:0000256" key="3">
    <source>
        <dbReference type="ARBA" id="ARBA00022692"/>
    </source>
</evidence>
<protein>
    <recommendedName>
        <fullName evidence="9">Polysaccharide biosynthesis protein</fullName>
    </recommendedName>
</protein>
<organism evidence="7 8">
    <name type="scientific">Lentzea guizhouensis</name>
    <dbReference type="NCBI Taxonomy" id="1586287"/>
    <lineage>
        <taxon>Bacteria</taxon>
        <taxon>Bacillati</taxon>
        <taxon>Actinomycetota</taxon>
        <taxon>Actinomycetes</taxon>
        <taxon>Pseudonocardiales</taxon>
        <taxon>Pseudonocardiaceae</taxon>
        <taxon>Lentzea</taxon>
    </lineage>
</organism>
<evidence type="ECO:0008006" key="9">
    <source>
        <dbReference type="Google" id="ProtNLM"/>
    </source>
</evidence>